<comment type="caution">
    <text evidence="2">The sequence shown here is derived from an EMBL/GenBank/DDBJ whole genome shotgun (WGS) entry which is preliminary data.</text>
</comment>
<gene>
    <name evidence="2" type="ORF">PVAP13_6KG226106</name>
</gene>
<accession>A0A8T0RB03</accession>
<feature type="region of interest" description="Disordered" evidence="1">
    <location>
        <begin position="114"/>
        <end position="137"/>
    </location>
</feature>
<reference evidence="2" key="1">
    <citation type="submission" date="2020-05" db="EMBL/GenBank/DDBJ databases">
        <title>WGS assembly of Panicum virgatum.</title>
        <authorList>
            <person name="Lovell J.T."/>
            <person name="Jenkins J."/>
            <person name="Shu S."/>
            <person name="Juenger T.E."/>
            <person name="Schmutz J."/>
        </authorList>
    </citation>
    <scope>NUCLEOTIDE SEQUENCE</scope>
    <source>
        <strain evidence="2">AP13</strain>
    </source>
</reference>
<protein>
    <recommendedName>
        <fullName evidence="4">Reverse transcriptase domain-containing protein</fullName>
    </recommendedName>
</protein>
<dbReference type="EMBL" id="CM029047">
    <property type="protein sequence ID" value="KAG2583017.1"/>
    <property type="molecule type" value="Genomic_DNA"/>
</dbReference>
<dbReference type="Proteomes" id="UP000823388">
    <property type="component" value="Chromosome 6K"/>
</dbReference>
<name>A0A8T0RB03_PANVG</name>
<evidence type="ECO:0000313" key="2">
    <source>
        <dbReference type="EMBL" id="KAG2583017.1"/>
    </source>
</evidence>
<dbReference type="AlphaFoldDB" id="A0A8T0RB03"/>
<evidence type="ECO:0008006" key="4">
    <source>
        <dbReference type="Google" id="ProtNLM"/>
    </source>
</evidence>
<keyword evidence="3" id="KW-1185">Reference proteome</keyword>
<evidence type="ECO:0000313" key="3">
    <source>
        <dbReference type="Proteomes" id="UP000823388"/>
    </source>
</evidence>
<sequence>MPCILVMNVLNRVVFKAEAEGLLIPLHSTGQRLSLYADDVTLFIRSEKEDLHITKELLKIFCDASGLQTNIQKSWFIPIHCDGEIVEVVNTTLQCTTTNFPTTYLGTRPCISSRAQSSPALTPPPRSTTRHRIPGSQRRALWRRHRGPVWRRRAPARRRSGVHYAARPAPFRVVQAP</sequence>
<evidence type="ECO:0000256" key="1">
    <source>
        <dbReference type="SAM" id="MobiDB-lite"/>
    </source>
</evidence>
<proteinExistence type="predicted"/>
<organism evidence="2 3">
    <name type="scientific">Panicum virgatum</name>
    <name type="common">Blackwell switchgrass</name>
    <dbReference type="NCBI Taxonomy" id="38727"/>
    <lineage>
        <taxon>Eukaryota</taxon>
        <taxon>Viridiplantae</taxon>
        <taxon>Streptophyta</taxon>
        <taxon>Embryophyta</taxon>
        <taxon>Tracheophyta</taxon>
        <taxon>Spermatophyta</taxon>
        <taxon>Magnoliopsida</taxon>
        <taxon>Liliopsida</taxon>
        <taxon>Poales</taxon>
        <taxon>Poaceae</taxon>
        <taxon>PACMAD clade</taxon>
        <taxon>Panicoideae</taxon>
        <taxon>Panicodae</taxon>
        <taxon>Paniceae</taxon>
        <taxon>Panicinae</taxon>
        <taxon>Panicum</taxon>
        <taxon>Panicum sect. Hiantes</taxon>
    </lineage>
</organism>